<organism evidence="1 2">
    <name type="scientific">Stylosanthes scabra</name>
    <dbReference type="NCBI Taxonomy" id="79078"/>
    <lineage>
        <taxon>Eukaryota</taxon>
        <taxon>Viridiplantae</taxon>
        <taxon>Streptophyta</taxon>
        <taxon>Embryophyta</taxon>
        <taxon>Tracheophyta</taxon>
        <taxon>Spermatophyta</taxon>
        <taxon>Magnoliopsida</taxon>
        <taxon>eudicotyledons</taxon>
        <taxon>Gunneridae</taxon>
        <taxon>Pentapetalae</taxon>
        <taxon>rosids</taxon>
        <taxon>fabids</taxon>
        <taxon>Fabales</taxon>
        <taxon>Fabaceae</taxon>
        <taxon>Papilionoideae</taxon>
        <taxon>50 kb inversion clade</taxon>
        <taxon>dalbergioids sensu lato</taxon>
        <taxon>Dalbergieae</taxon>
        <taxon>Pterocarpus clade</taxon>
        <taxon>Stylosanthes</taxon>
    </lineage>
</organism>
<sequence length="119" mass="13478">MRVLFRWCPSTASRSPSPYSLLLVMSQWQPWFPPSVVVSIAFSITACREGHRGGLNNSFAVGFGVFHRWPTNPHRRPIAGLRSIAAPLRHCSELELGIKRHQDMSNLQVWIDNIVEGLK</sequence>
<reference evidence="1 2" key="1">
    <citation type="journal article" date="2023" name="Plants (Basel)">
        <title>Bridging the Gap: Combining Genomics and Transcriptomics Approaches to Understand Stylosanthes scabra, an Orphan Legume from the Brazilian Caatinga.</title>
        <authorList>
            <person name="Ferreira-Neto J.R.C."/>
            <person name="da Silva M.D."/>
            <person name="Binneck E."/>
            <person name="de Melo N.F."/>
            <person name="da Silva R.H."/>
            <person name="de Melo A.L.T.M."/>
            <person name="Pandolfi V."/>
            <person name="Bustamante F.O."/>
            <person name="Brasileiro-Vidal A.C."/>
            <person name="Benko-Iseppon A.M."/>
        </authorList>
    </citation>
    <scope>NUCLEOTIDE SEQUENCE [LARGE SCALE GENOMIC DNA]</scope>
    <source>
        <tissue evidence="1">Leaves</tissue>
    </source>
</reference>
<accession>A0ABU6TNQ6</accession>
<name>A0ABU6TNQ6_9FABA</name>
<proteinExistence type="predicted"/>
<gene>
    <name evidence="1" type="ORF">PIB30_072446</name>
</gene>
<comment type="caution">
    <text evidence="1">The sequence shown here is derived from an EMBL/GenBank/DDBJ whole genome shotgun (WGS) entry which is preliminary data.</text>
</comment>
<dbReference type="Proteomes" id="UP001341840">
    <property type="component" value="Unassembled WGS sequence"/>
</dbReference>
<evidence type="ECO:0000313" key="1">
    <source>
        <dbReference type="EMBL" id="MED6150451.1"/>
    </source>
</evidence>
<evidence type="ECO:0000313" key="2">
    <source>
        <dbReference type="Proteomes" id="UP001341840"/>
    </source>
</evidence>
<keyword evidence="2" id="KW-1185">Reference proteome</keyword>
<protein>
    <submittedName>
        <fullName evidence="1">Uncharacterized protein</fullName>
    </submittedName>
</protein>
<dbReference type="EMBL" id="JASCZI010091479">
    <property type="protein sequence ID" value="MED6150451.1"/>
    <property type="molecule type" value="Genomic_DNA"/>
</dbReference>